<evidence type="ECO:0000313" key="3">
    <source>
        <dbReference type="Proteomes" id="UP000249688"/>
    </source>
</evidence>
<gene>
    <name evidence="2" type="ORF">C8P66_1216</name>
</gene>
<dbReference type="GO" id="GO:0003824">
    <property type="term" value="F:catalytic activity"/>
    <property type="evidence" value="ECO:0007669"/>
    <property type="project" value="InterPro"/>
</dbReference>
<comment type="caution">
    <text evidence="2">The sequence shown here is derived from an EMBL/GenBank/DDBJ whole genome shotgun (WGS) entry which is preliminary data.</text>
</comment>
<sequence>MPDGAALGGVSPQMVEAAVREVLGTMNGDLTVKEAALLAELEALGRTVRRAKAEIAALSPQDLGASHIPAASDELDAVVSHTATATNEILDVCEGLERLQAGLTGAAAEALGTAVTRIYEACSFQDVTGQRIAKVVTALKTIEARINAVQTGFSPALPVAAAPPPPPPAGRTEGERLANGPQLPGAGVSQDEIDRLLASFD</sequence>
<feature type="region of interest" description="Disordered" evidence="1">
    <location>
        <begin position="157"/>
        <end position="188"/>
    </location>
</feature>
<dbReference type="Proteomes" id="UP000249688">
    <property type="component" value="Unassembled WGS sequence"/>
</dbReference>
<dbReference type="InterPro" id="IPR007439">
    <property type="entry name" value="Chemotax_Pase_CheZ"/>
</dbReference>
<proteinExistence type="predicted"/>
<evidence type="ECO:0000256" key="1">
    <source>
        <dbReference type="SAM" id="MobiDB-lite"/>
    </source>
</evidence>
<dbReference type="Pfam" id="PF04344">
    <property type="entry name" value="CheZ"/>
    <property type="match status" value="1"/>
</dbReference>
<reference evidence="2 3" key="1">
    <citation type="submission" date="2018-06" db="EMBL/GenBank/DDBJ databases">
        <title>Genomic Encyclopedia of Archaeal and Bacterial Type Strains, Phase II (KMG-II): from individual species to whole genera.</title>
        <authorList>
            <person name="Goeker M."/>
        </authorList>
    </citation>
    <scope>NUCLEOTIDE SEQUENCE [LARGE SCALE GENOMIC DNA]</scope>
    <source>
        <strain evidence="2 3">DSM 24525</strain>
    </source>
</reference>
<accession>A0A2W7I527</accession>
<evidence type="ECO:0000313" key="2">
    <source>
        <dbReference type="EMBL" id="PZW41299.1"/>
    </source>
</evidence>
<keyword evidence="3" id="KW-1185">Reference proteome</keyword>
<dbReference type="GO" id="GO:0050920">
    <property type="term" value="P:regulation of chemotaxis"/>
    <property type="evidence" value="ECO:0007669"/>
    <property type="project" value="InterPro"/>
</dbReference>
<dbReference type="RefSeq" id="WP_111399483.1">
    <property type="nucleotide sequence ID" value="NZ_QKYU01000021.1"/>
</dbReference>
<dbReference type="EMBL" id="QKYU01000021">
    <property type="protein sequence ID" value="PZW41299.1"/>
    <property type="molecule type" value="Genomic_DNA"/>
</dbReference>
<dbReference type="AlphaFoldDB" id="A0A2W7I527"/>
<name>A0A2W7I527_9PROT</name>
<dbReference type="OrthoDB" id="7269965at2"/>
<dbReference type="SUPFAM" id="SSF75708">
    <property type="entry name" value="Chemotaxis phosphatase CheZ"/>
    <property type="match status" value="1"/>
</dbReference>
<protein>
    <submittedName>
        <fullName evidence="2">Chemotaxis protein CheZ</fullName>
    </submittedName>
</protein>
<dbReference type="GO" id="GO:0009288">
    <property type="term" value="C:bacterial-type flagellum"/>
    <property type="evidence" value="ECO:0007669"/>
    <property type="project" value="InterPro"/>
</dbReference>
<dbReference type="Gene3D" id="1.10.287.500">
    <property type="entry name" value="Helix hairpin bin"/>
    <property type="match status" value="1"/>
</dbReference>
<organism evidence="2 3">
    <name type="scientific">Humitalea rosea</name>
    <dbReference type="NCBI Taxonomy" id="990373"/>
    <lineage>
        <taxon>Bacteria</taxon>
        <taxon>Pseudomonadati</taxon>
        <taxon>Pseudomonadota</taxon>
        <taxon>Alphaproteobacteria</taxon>
        <taxon>Acetobacterales</taxon>
        <taxon>Roseomonadaceae</taxon>
        <taxon>Humitalea</taxon>
    </lineage>
</organism>